<comment type="caution">
    <text evidence="2">The sequence shown here is derived from an EMBL/GenBank/DDBJ whole genome shotgun (WGS) entry which is preliminary data.</text>
</comment>
<dbReference type="Proteomes" id="UP000680348">
    <property type="component" value="Unassembled WGS sequence"/>
</dbReference>
<evidence type="ECO:0000313" key="2">
    <source>
        <dbReference type="EMBL" id="MBS3648266.1"/>
    </source>
</evidence>
<name>A0A942DZJ3_9HYPH</name>
<feature type="coiled-coil region" evidence="1">
    <location>
        <begin position="52"/>
        <end position="82"/>
    </location>
</feature>
<proteinExistence type="predicted"/>
<keyword evidence="3" id="KW-1185">Reference proteome</keyword>
<keyword evidence="1" id="KW-0175">Coiled coil</keyword>
<accession>A0A942DZJ3</accession>
<dbReference type="AlphaFoldDB" id="A0A942DZJ3"/>
<organism evidence="2 3">
    <name type="scientific">Pseudaminobacter soli</name>
    <name type="common">ex Zhang et al. 2022</name>
    <dbReference type="NCBI Taxonomy" id="2831468"/>
    <lineage>
        <taxon>Bacteria</taxon>
        <taxon>Pseudomonadati</taxon>
        <taxon>Pseudomonadota</taxon>
        <taxon>Alphaproteobacteria</taxon>
        <taxon>Hyphomicrobiales</taxon>
        <taxon>Phyllobacteriaceae</taxon>
        <taxon>Pseudaminobacter</taxon>
    </lineage>
</organism>
<sequence>MMEIASEAATARVITLMTPAEKSRLESKARKANISIGEFVRRSVEAYDPNEIEQLEQLANLARAFRESAERASAAVDRANAQVQATLDHFSKRRGA</sequence>
<dbReference type="RefSeq" id="WP_188253832.1">
    <property type="nucleotide sequence ID" value="NZ_JABVCF010000003.1"/>
</dbReference>
<dbReference type="InterPro" id="IPR053842">
    <property type="entry name" value="NikA-like"/>
</dbReference>
<evidence type="ECO:0008006" key="4">
    <source>
        <dbReference type="Google" id="ProtNLM"/>
    </source>
</evidence>
<dbReference type="Pfam" id="PF21983">
    <property type="entry name" value="NikA-like"/>
    <property type="match status" value="1"/>
</dbReference>
<evidence type="ECO:0000256" key="1">
    <source>
        <dbReference type="SAM" id="Coils"/>
    </source>
</evidence>
<dbReference type="EMBL" id="JAGWCR010000003">
    <property type="protein sequence ID" value="MBS3648266.1"/>
    <property type="molecule type" value="Genomic_DNA"/>
</dbReference>
<evidence type="ECO:0000313" key="3">
    <source>
        <dbReference type="Proteomes" id="UP000680348"/>
    </source>
</evidence>
<protein>
    <recommendedName>
        <fullName evidence="4">Ribbon-helix-helix protein, CopG family</fullName>
    </recommendedName>
</protein>
<reference evidence="2" key="1">
    <citation type="submission" date="2021-04" db="EMBL/GenBank/DDBJ databases">
        <title>Pseudaminobacter soli sp. nov., isolated from paddy soil contaminated by heavy metals.</title>
        <authorList>
            <person name="Zhang K."/>
        </authorList>
    </citation>
    <scope>NUCLEOTIDE SEQUENCE</scope>
    <source>
        <strain evidence="2">19-2017</strain>
    </source>
</reference>
<gene>
    <name evidence="2" type="ORF">KEU06_06455</name>
</gene>